<evidence type="ECO:0000256" key="2">
    <source>
        <dbReference type="ARBA" id="ARBA00012438"/>
    </source>
</evidence>
<evidence type="ECO:0000256" key="6">
    <source>
        <dbReference type="ARBA" id="ARBA00023012"/>
    </source>
</evidence>
<dbReference type="InterPro" id="IPR003594">
    <property type="entry name" value="HATPase_dom"/>
</dbReference>
<dbReference type="InterPro" id="IPR005467">
    <property type="entry name" value="His_kinase_dom"/>
</dbReference>
<dbReference type="Pfam" id="PF02518">
    <property type="entry name" value="HATPase_c"/>
    <property type="match status" value="1"/>
</dbReference>
<keyword evidence="3" id="KW-0597">Phosphoprotein</keyword>
<keyword evidence="4" id="KW-0808">Transferase</keyword>
<keyword evidence="11" id="KW-1185">Reference proteome</keyword>
<evidence type="ECO:0000313" key="10">
    <source>
        <dbReference type="EMBL" id="WPJ96991.1"/>
    </source>
</evidence>
<name>A0ABZ0RNJ6_9BACT</name>
<dbReference type="InterPro" id="IPR013767">
    <property type="entry name" value="PAS_fold"/>
</dbReference>
<gene>
    <name evidence="10" type="ORF">SH580_04630</name>
</gene>
<sequence>MKAISSISVIISLVLCTASLSHAQETVRLQLKWLHQFQFAGYYAAIEQGYYAAEGLKVELLEASTSKPPTQVVLDGEADFGISGADLLLLHAAGEQIKALAAIYQHSPSIFASIKHDDIQNIHDLANKRIVLEPGSADLLAMLKAEQLELSSIQFLEHQFTPEPLYRGEADAISAYITDEPFTIRQRGQQPVTFSPRSTGIDFYSDILFTTQDYLDKHPKTVAAFKRASLQGWRYALDHPQETIDLILEKYPTIKSRAALEYEAKRSVELIRPGIIEIGYMHLGRWKHIAETFQSVGMLDTIPDLEAMLYKDSLRFSERYPLKLIAIYLISILTLSLIAWKEWNGRRRLENEINRRKLSDKLLTERENAYQALYEGAPLAFIVWDNQLVISHWNQAAEQLFGWSAEEAIGQSAMDLIVPQSALPAINQGVEKLESNSPHTQINENVTKDGQPLWCRWHNVPRKNRDGVITEFHSIASDVTHEIERVTQLEMDCQNAHSENQAKDLLLARTSHEIRNPLNAIMGFTQLILSDSKDDDTKDMAQTILEGAEGMLRILNDLLDTAKIDAGKMNVNWAMIDLEAIIRRETKLFSQLIENQGLSCQVIIDCAVTKIQSDQRCIQQILSNLINNARKFTQEGGIEIRLSEKNARQLSIQVKDTGVGMNPQTLERVFEPFTQASDATNQHFGGTGLGLSLTKKLTELIGGHIYAESELGVGSTFTLLLPKQR</sequence>
<feature type="domain" description="PAS" evidence="9">
    <location>
        <begin position="366"/>
        <end position="421"/>
    </location>
</feature>
<accession>A0ABZ0RNJ6</accession>
<dbReference type="InterPro" id="IPR000014">
    <property type="entry name" value="PAS"/>
</dbReference>
<dbReference type="Gene3D" id="1.10.287.130">
    <property type="match status" value="1"/>
</dbReference>
<feature type="domain" description="Histidine kinase" evidence="8">
    <location>
        <begin position="509"/>
        <end position="725"/>
    </location>
</feature>
<dbReference type="Gene3D" id="3.30.450.20">
    <property type="entry name" value="PAS domain"/>
    <property type="match status" value="1"/>
</dbReference>
<dbReference type="Gene3D" id="3.40.190.10">
    <property type="entry name" value="Periplasmic binding protein-like II"/>
    <property type="match status" value="2"/>
</dbReference>
<dbReference type="Pfam" id="PF00512">
    <property type="entry name" value="HisKA"/>
    <property type="match status" value="1"/>
</dbReference>
<dbReference type="SMART" id="SM00388">
    <property type="entry name" value="HisKA"/>
    <property type="match status" value="1"/>
</dbReference>
<dbReference type="PRINTS" id="PR00344">
    <property type="entry name" value="BCTRLSENSOR"/>
</dbReference>
<dbReference type="Gene3D" id="3.30.565.10">
    <property type="entry name" value="Histidine kinase-like ATPase, C-terminal domain"/>
    <property type="match status" value="1"/>
</dbReference>
<evidence type="ECO:0000256" key="3">
    <source>
        <dbReference type="ARBA" id="ARBA00022553"/>
    </source>
</evidence>
<dbReference type="SUPFAM" id="SSF47384">
    <property type="entry name" value="Homodimeric domain of signal transducing histidine kinase"/>
    <property type="match status" value="1"/>
</dbReference>
<dbReference type="InterPro" id="IPR004358">
    <property type="entry name" value="Sig_transdc_His_kin-like_C"/>
</dbReference>
<dbReference type="Pfam" id="PF00989">
    <property type="entry name" value="PAS"/>
    <property type="match status" value="1"/>
</dbReference>
<dbReference type="SUPFAM" id="SSF53850">
    <property type="entry name" value="Periplasmic binding protein-like II"/>
    <property type="match status" value="1"/>
</dbReference>
<evidence type="ECO:0000256" key="4">
    <source>
        <dbReference type="ARBA" id="ARBA00022679"/>
    </source>
</evidence>
<dbReference type="SUPFAM" id="SSF55785">
    <property type="entry name" value="PYP-like sensor domain (PAS domain)"/>
    <property type="match status" value="1"/>
</dbReference>
<evidence type="ECO:0000313" key="11">
    <source>
        <dbReference type="Proteomes" id="UP001324993"/>
    </source>
</evidence>
<dbReference type="PROSITE" id="PS50112">
    <property type="entry name" value="PAS"/>
    <property type="match status" value="1"/>
</dbReference>
<dbReference type="SMART" id="SM00091">
    <property type="entry name" value="PAS"/>
    <property type="match status" value="1"/>
</dbReference>
<comment type="catalytic activity">
    <reaction evidence="1">
        <text>ATP + protein L-histidine = ADP + protein N-phospho-L-histidine.</text>
        <dbReference type="EC" id="2.7.13.3"/>
    </reaction>
</comment>
<dbReference type="InterPro" id="IPR050736">
    <property type="entry name" value="Sensor_HK_Regulatory"/>
</dbReference>
<dbReference type="EMBL" id="CP138858">
    <property type="protein sequence ID" value="WPJ96991.1"/>
    <property type="molecule type" value="Genomic_DNA"/>
</dbReference>
<evidence type="ECO:0000259" key="9">
    <source>
        <dbReference type="PROSITE" id="PS50112"/>
    </source>
</evidence>
<dbReference type="SMART" id="SM00086">
    <property type="entry name" value="PAC"/>
    <property type="match status" value="1"/>
</dbReference>
<feature type="chain" id="PRO_5047392346" description="histidine kinase" evidence="7">
    <location>
        <begin position="24"/>
        <end position="725"/>
    </location>
</feature>
<dbReference type="PROSITE" id="PS50109">
    <property type="entry name" value="HIS_KIN"/>
    <property type="match status" value="1"/>
</dbReference>
<feature type="signal peptide" evidence="7">
    <location>
        <begin position="1"/>
        <end position="23"/>
    </location>
</feature>
<keyword evidence="7" id="KW-0732">Signal</keyword>
<keyword evidence="5" id="KW-0418">Kinase</keyword>
<dbReference type="CDD" id="cd16922">
    <property type="entry name" value="HATPase_EvgS-ArcB-TorS-like"/>
    <property type="match status" value="1"/>
</dbReference>
<protein>
    <recommendedName>
        <fullName evidence="2">histidine kinase</fullName>
        <ecNumber evidence="2">2.7.13.3</ecNumber>
    </recommendedName>
</protein>
<dbReference type="InterPro" id="IPR036890">
    <property type="entry name" value="HATPase_C_sf"/>
</dbReference>
<dbReference type="InterPro" id="IPR001610">
    <property type="entry name" value="PAC"/>
</dbReference>
<keyword evidence="6" id="KW-0902">Two-component regulatory system</keyword>
<evidence type="ECO:0000256" key="1">
    <source>
        <dbReference type="ARBA" id="ARBA00000085"/>
    </source>
</evidence>
<dbReference type="InterPro" id="IPR015168">
    <property type="entry name" value="SsuA/THI5"/>
</dbReference>
<evidence type="ECO:0000256" key="5">
    <source>
        <dbReference type="ARBA" id="ARBA00022777"/>
    </source>
</evidence>
<dbReference type="Proteomes" id="UP001324993">
    <property type="component" value="Chromosome"/>
</dbReference>
<dbReference type="InterPro" id="IPR003661">
    <property type="entry name" value="HisK_dim/P_dom"/>
</dbReference>
<organism evidence="10 11">
    <name type="scientific">Coraliomargarita algicola</name>
    <dbReference type="NCBI Taxonomy" id="3092156"/>
    <lineage>
        <taxon>Bacteria</taxon>
        <taxon>Pseudomonadati</taxon>
        <taxon>Verrucomicrobiota</taxon>
        <taxon>Opitutia</taxon>
        <taxon>Puniceicoccales</taxon>
        <taxon>Coraliomargaritaceae</taxon>
        <taxon>Coraliomargarita</taxon>
    </lineage>
</organism>
<dbReference type="NCBIfam" id="TIGR00229">
    <property type="entry name" value="sensory_box"/>
    <property type="match status" value="1"/>
</dbReference>
<dbReference type="PANTHER" id="PTHR43711:SF31">
    <property type="entry name" value="HISTIDINE KINASE"/>
    <property type="match status" value="1"/>
</dbReference>
<dbReference type="SMART" id="SM00387">
    <property type="entry name" value="HATPase_c"/>
    <property type="match status" value="1"/>
</dbReference>
<dbReference type="PANTHER" id="PTHR43711">
    <property type="entry name" value="TWO-COMPONENT HISTIDINE KINASE"/>
    <property type="match status" value="1"/>
</dbReference>
<dbReference type="SUPFAM" id="SSF55874">
    <property type="entry name" value="ATPase domain of HSP90 chaperone/DNA topoisomerase II/histidine kinase"/>
    <property type="match status" value="1"/>
</dbReference>
<reference evidence="10 11" key="1">
    <citation type="submission" date="2023-11" db="EMBL/GenBank/DDBJ databases">
        <title>Coraliomargarita sp. nov., isolated from marine algae.</title>
        <authorList>
            <person name="Lee J.K."/>
            <person name="Baek J.H."/>
            <person name="Kim J.M."/>
            <person name="Choi D.G."/>
            <person name="Jeon C.O."/>
        </authorList>
    </citation>
    <scope>NUCLEOTIDE SEQUENCE [LARGE SCALE GENOMIC DNA]</scope>
    <source>
        <strain evidence="10 11">J2-16</strain>
    </source>
</reference>
<proteinExistence type="predicted"/>
<dbReference type="EC" id="2.7.13.3" evidence="2"/>
<dbReference type="InterPro" id="IPR035965">
    <property type="entry name" value="PAS-like_dom_sf"/>
</dbReference>
<dbReference type="Pfam" id="PF09084">
    <property type="entry name" value="NMT1"/>
    <property type="match status" value="1"/>
</dbReference>
<evidence type="ECO:0000256" key="7">
    <source>
        <dbReference type="SAM" id="SignalP"/>
    </source>
</evidence>
<evidence type="ECO:0000259" key="8">
    <source>
        <dbReference type="PROSITE" id="PS50109"/>
    </source>
</evidence>
<dbReference type="CDD" id="cd00082">
    <property type="entry name" value="HisKA"/>
    <property type="match status" value="1"/>
</dbReference>
<dbReference type="CDD" id="cd00130">
    <property type="entry name" value="PAS"/>
    <property type="match status" value="1"/>
</dbReference>
<dbReference type="RefSeq" id="WP_319833843.1">
    <property type="nucleotide sequence ID" value="NZ_CP138858.1"/>
</dbReference>
<dbReference type="InterPro" id="IPR036097">
    <property type="entry name" value="HisK_dim/P_sf"/>
</dbReference>